<organism evidence="8 9">
    <name type="scientific">Gomphillus americanus</name>
    <dbReference type="NCBI Taxonomy" id="1940652"/>
    <lineage>
        <taxon>Eukaryota</taxon>
        <taxon>Fungi</taxon>
        <taxon>Dikarya</taxon>
        <taxon>Ascomycota</taxon>
        <taxon>Pezizomycotina</taxon>
        <taxon>Lecanoromycetes</taxon>
        <taxon>OSLEUM clade</taxon>
        <taxon>Ostropomycetidae</taxon>
        <taxon>Ostropales</taxon>
        <taxon>Graphidaceae</taxon>
        <taxon>Gomphilloideae</taxon>
        <taxon>Gomphillus</taxon>
    </lineage>
</organism>
<dbReference type="InterPro" id="IPR020846">
    <property type="entry name" value="MFS_dom"/>
</dbReference>
<keyword evidence="3 6" id="KW-1133">Transmembrane helix</keyword>
<dbReference type="EMBL" id="CAJPDQ010000036">
    <property type="protein sequence ID" value="CAF9930749.1"/>
    <property type="molecule type" value="Genomic_DNA"/>
</dbReference>
<gene>
    <name evidence="8" type="ORF">GOMPHAMPRED_005725</name>
</gene>
<feature type="transmembrane region" description="Helical" evidence="6">
    <location>
        <begin position="390"/>
        <end position="412"/>
    </location>
</feature>
<accession>A0A8H3FWY3</accession>
<dbReference type="GO" id="GO:0010509">
    <property type="term" value="P:intracellular polyamine homeostasis"/>
    <property type="evidence" value="ECO:0007669"/>
    <property type="project" value="TreeGrafter"/>
</dbReference>
<evidence type="ECO:0000256" key="6">
    <source>
        <dbReference type="SAM" id="Phobius"/>
    </source>
</evidence>
<keyword evidence="4 6" id="KW-0472">Membrane</keyword>
<evidence type="ECO:0000256" key="3">
    <source>
        <dbReference type="ARBA" id="ARBA00022989"/>
    </source>
</evidence>
<feature type="transmembrane region" description="Helical" evidence="6">
    <location>
        <begin position="232"/>
        <end position="251"/>
    </location>
</feature>
<comment type="caution">
    <text evidence="8">The sequence shown here is derived from an EMBL/GenBank/DDBJ whole genome shotgun (WGS) entry which is preliminary data.</text>
</comment>
<evidence type="ECO:0000256" key="2">
    <source>
        <dbReference type="ARBA" id="ARBA00022692"/>
    </source>
</evidence>
<feature type="transmembrane region" description="Helical" evidence="6">
    <location>
        <begin position="347"/>
        <end position="370"/>
    </location>
</feature>
<feature type="region of interest" description="Disordered" evidence="5">
    <location>
        <begin position="1"/>
        <end position="79"/>
    </location>
</feature>
<feature type="transmembrane region" description="Helical" evidence="6">
    <location>
        <begin position="443"/>
        <end position="460"/>
    </location>
</feature>
<feature type="transmembrane region" description="Helical" evidence="6">
    <location>
        <begin position="466"/>
        <end position="489"/>
    </location>
</feature>
<feature type="transmembrane region" description="Helical" evidence="6">
    <location>
        <begin position="139"/>
        <end position="162"/>
    </location>
</feature>
<feature type="transmembrane region" description="Helical" evidence="6">
    <location>
        <begin position="263"/>
        <end position="282"/>
    </location>
</feature>
<dbReference type="AlphaFoldDB" id="A0A8H3FWY3"/>
<sequence length="570" mass="62676">MAGTEAGAEKCSILSDSHSTLPGQDDSPSKQNVASTKEDIGGHAPSIVHSSSHTSSTDDLEAQRVASTSAPNSDSAGKAKRRGFMSRFVLLPEAEEPKEYPTKIKWIITAIIAMAGSVAPLGSSIILPSLSNITEELNTTISTTTFSVGVYMLALGFFPLFWSSFCESLGRRPIYIVSFTLMIIFNILAALSTSISMFIVMRLLSGGSAASVQVVGAGTLSDIWHVKERGRAMGYFYLGPLCGPLLAPIIGGLLQSKWHWRSTMWFMTIVALVGWNLLFWCLPETLKETKSLMAEIRGETSAQISNGQHEQLALTRTSTRQSVKMEGKIYAKLLKRIFWEPFTIVKYLRFPAVALTIYYASITFGSLYLLQVGVQVTFSRPPYNFTPLQIGLSYISSSVGYLLASMIGGPWVDKIMAREAKKANRYDEKGELIYRPEDRMKENAWLAAVVYPLALVWYGWTSEKGVFYVVPLVANFFFGVGSMLVFAMITTMLTEFMPEKASAGIALNNLIRNIFSFIGSVVAEPLINVIGDGWLFTGVGVIALVSSTVIWAMSHYGPRWRKTMDAKMNG</sequence>
<dbReference type="Gene3D" id="1.20.1250.20">
    <property type="entry name" value="MFS general substrate transporter like domains"/>
    <property type="match status" value="1"/>
</dbReference>
<feature type="transmembrane region" description="Helical" evidence="6">
    <location>
        <begin position="106"/>
        <end position="127"/>
    </location>
</feature>
<dbReference type="SUPFAM" id="SSF103473">
    <property type="entry name" value="MFS general substrate transporter"/>
    <property type="match status" value="1"/>
</dbReference>
<dbReference type="GO" id="GO:0015203">
    <property type="term" value="F:polyamine transmembrane transporter activity"/>
    <property type="evidence" value="ECO:0007669"/>
    <property type="project" value="TreeGrafter"/>
</dbReference>
<feature type="transmembrane region" description="Helical" evidence="6">
    <location>
        <begin position="510"/>
        <end position="527"/>
    </location>
</feature>
<evidence type="ECO:0000313" key="9">
    <source>
        <dbReference type="Proteomes" id="UP000664169"/>
    </source>
</evidence>
<dbReference type="GO" id="GO:0005886">
    <property type="term" value="C:plasma membrane"/>
    <property type="evidence" value="ECO:0007669"/>
    <property type="project" value="TreeGrafter"/>
</dbReference>
<dbReference type="InterPro" id="IPR036259">
    <property type="entry name" value="MFS_trans_sf"/>
</dbReference>
<dbReference type="InterPro" id="IPR011701">
    <property type="entry name" value="MFS"/>
</dbReference>
<dbReference type="CDD" id="cd17323">
    <property type="entry name" value="MFS_Tpo1_MDR_like"/>
    <property type="match status" value="1"/>
</dbReference>
<feature type="transmembrane region" description="Helical" evidence="6">
    <location>
        <begin position="174"/>
        <end position="193"/>
    </location>
</feature>
<proteinExistence type="predicted"/>
<dbReference type="Proteomes" id="UP000664169">
    <property type="component" value="Unassembled WGS sequence"/>
</dbReference>
<dbReference type="PANTHER" id="PTHR23502">
    <property type="entry name" value="MAJOR FACILITATOR SUPERFAMILY"/>
    <property type="match status" value="1"/>
</dbReference>
<keyword evidence="2 6" id="KW-0812">Transmembrane</keyword>
<feature type="compositionally biased region" description="Polar residues" evidence="5">
    <location>
        <begin position="65"/>
        <end position="75"/>
    </location>
</feature>
<dbReference type="PROSITE" id="PS50850">
    <property type="entry name" value="MFS"/>
    <property type="match status" value="1"/>
</dbReference>
<dbReference type="Pfam" id="PF07690">
    <property type="entry name" value="MFS_1"/>
    <property type="match status" value="1"/>
</dbReference>
<evidence type="ECO:0000256" key="5">
    <source>
        <dbReference type="SAM" id="MobiDB-lite"/>
    </source>
</evidence>
<comment type="subcellular location">
    <subcellularLocation>
        <location evidence="1">Membrane</location>
        <topology evidence="1">Multi-pass membrane protein</topology>
    </subcellularLocation>
</comment>
<dbReference type="PANTHER" id="PTHR23502:SF5">
    <property type="entry name" value="QUINIDINE RESISTANCE PROTEIN 3"/>
    <property type="match status" value="1"/>
</dbReference>
<feature type="transmembrane region" description="Helical" evidence="6">
    <location>
        <begin position="533"/>
        <end position="554"/>
    </location>
</feature>
<reference evidence="8" key="1">
    <citation type="submission" date="2021-03" db="EMBL/GenBank/DDBJ databases">
        <authorList>
            <person name="Tagirdzhanova G."/>
        </authorList>
    </citation>
    <scope>NUCLEOTIDE SEQUENCE</scope>
</reference>
<evidence type="ECO:0000259" key="7">
    <source>
        <dbReference type="PROSITE" id="PS50850"/>
    </source>
</evidence>
<name>A0A8H3FWY3_9LECA</name>
<evidence type="ECO:0000256" key="1">
    <source>
        <dbReference type="ARBA" id="ARBA00004141"/>
    </source>
</evidence>
<evidence type="ECO:0000256" key="4">
    <source>
        <dbReference type="ARBA" id="ARBA00023136"/>
    </source>
</evidence>
<dbReference type="OrthoDB" id="3936150at2759"/>
<keyword evidence="9" id="KW-1185">Reference proteome</keyword>
<feature type="domain" description="Major facilitator superfamily (MFS) profile" evidence="7">
    <location>
        <begin position="108"/>
        <end position="558"/>
    </location>
</feature>
<evidence type="ECO:0000313" key="8">
    <source>
        <dbReference type="EMBL" id="CAF9930749.1"/>
    </source>
</evidence>
<feature type="transmembrane region" description="Helical" evidence="6">
    <location>
        <begin position="199"/>
        <end position="220"/>
    </location>
</feature>
<protein>
    <recommendedName>
        <fullName evidence="7">Major facilitator superfamily (MFS) profile domain-containing protein</fullName>
    </recommendedName>
</protein>